<dbReference type="Pfam" id="PF02214">
    <property type="entry name" value="BTB_2"/>
    <property type="match status" value="1"/>
</dbReference>
<dbReference type="SMART" id="SM00225">
    <property type="entry name" value="BTB"/>
    <property type="match status" value="1"/>
</dbReference>
<name>A0A7M5X424_9CNID</name>
<feature type="compositionally biased region" description="Low complexity" evidence="13">
    <location>
        <begin position="630"/>
        <end position="645"/>
    </location>
</feature>
<feature type="transmembrane region" description="Helical" evidence="14">
    <location>
        <begin position="236"/>
        <end position="258"/>
    </location>
</feature>
<dbReference type="SUPFAM" id="SSF81324">
    <property type="entry name" value="Voltage-gated potassium channels"/>
    <property type="match status" value="1"/>
</dbReference>
<dbReference type="PRINTS" id="PR01498">
    <property type="entry name" value="SHAWCHANNEL"/>
</dbReference>
<keyword evidence="4 14" id="KW-0812">Transmembrane</keyword>
<feature type="transmembrane region" description="Helical" evidence="14">
    <location>
        <begin position="402"/>
        <end position="419"/>
    </location>
</feature>
<feature type="transmembrane region" description="Helical" evidence="14">
    <location>
        <begin position="431"/>
        <end position="455"/>
    </location>
</feature>
<feature type="region of interest" description="Disordered" evidence="13">
    <location>
        <begin position="630"/>
        <end position="679"/>
    </location>
</feature>
<dbReference type="InterPro" id="IPR005821">
    <property type="entry name" value="Ion_trans_dom"/>
</dbReference>
<feature type="domain" description="BTB" evidence="15">
    <location>
        <begin position="51"/>
        <end position="154"/>
    </location>
</feature>
<dbReference type="PANTHER" id="PTHR11537">
    <property type="entry name" value="VOLTAGE-GATED POTASSIUM CHANNEL"/>
    <property type="match status" value="1"/>
</dbReference>
<feature type="compositionally biased region" description="Polar residues" evidence="13">
    <location>
        <begin position="649"/>
        <end position="660"/>
    </location>
</feature>
<dbReference type="InterPro" id="IPR011333">
    <property type="entry name" value="SKP1/BTB/POZ_sf"/>
</dbReference>
<dbReference type="InterPro" id="IPR003968">
    <property type="entry name" value="K_chnl_volt-dep_Kv"/>
</dbReference>
<organism evidence="16 17">
    <name type="scientific">Clytia hemisphaerica</name>
    <dbReference type="NCBI Taxonomy" id="252671"/>
    <lineage>
        <taxon>Eukaryota</taxon>
        <taxon>Metazoa</taxon>
        <taxon>Cnidaria</taxon>
        <taxon>Hydrozoa</taxon>
        <taxon>Hydroidolina</taxon>
        <taxon>Leptothecata</taxon>
        <taxon>Obeliida</taxon>
        <taxon>Clytiidae</taxon>
        <taxon>Clytia</taxon>
    </lineage>
</organism>
<dbReference type="Pfam" id="PF00520">
    <property type="entry name" value="Ion_trans"/>
    <property type="match status" value="1"/>
</dbReference>
<reference evidence="16" key="1">
    <citation type="submission" date="2021-01" db="UniProtKB">
        <authorList>
            <consortium name="EnsemblMetazoa"/>
        </authorList>
    </citation>
    <scope>IDENTIFICATION</scope>
</reference>
<dbReference type="GO" id="GO:0005251">
    <property type="term" value="F:delayed rectifier potassium channel activity"/>
    <property type="evidence" value="ECO:0007669"/>
    <property type="project" value="TreeGrafter"/>
</dbReference>
<evidence type="ECO:0000313" key="16">
    <source>
        <dbReference type="EnsemblMetazoa" id="CLYHEMP016641.2"/>
    </source>
</evidence>
<evidence type="ECO:0000256" key="2">
    <source>
        <dbReference type="ARBA" id="ARBA00022448"/>
    </source>
</evidence>
<dbReference type="GO" id="GO:0008076">
    <property type="term" value="C:voltage-gated potassium channel complex"/>
    <property type="evidence" value="ECO:0007669"/>
    <property type="project" value="InterPro"/>
</dbReference>
<evidence type="ECO:0000313" key="17">
    <source>
        <dbReference type="Proteomes" id="UP000594262"/>
    </source>
</evidence>
<dbReference type="Gene3D" id="1.10.287.70">
    <property type="match status" value="1"/>
</dbReference>
<keyword evidence="6" id="KW-0851">Voltage-gated channel</keyword>
<evidence type="ECO:0000256" key="8">
    <source>
        <dbReference type="ARBA" id="ARBA00022989"/>
    </source>
</evidence>
<keyword evidence="5" id="KW-0631">Potassium channel</keyword>
<feature type="compositionally biased region" description="Basic and acidic residues" evidence="13">
    <location>
        <begin position="557"/>
        <end position="584"/>
    </location>
</feature>
<evidence type="ECO:0000256" key="3">
    <source>
        <dbReference type="ARBA" id="ARBA00022538"/>
    </source>
</evidence>
<dbReference type="AlphaFoldDB" id="A0A7M5X424"/>
<dbReference type="FunFam" id="1.10.287.70:FF:000002">
    <property type="entry name" value="Potassium voltage-gated channel subfamily a member"/>
    <property type="match status" value="1"/>
</dbReference>
<dbReference type="GO" id="GO:0051260">
    <property type="term" value="P:protein homooligomerization"/>
    <property type="evidence" value="ECO:0007669"/>
    <property type="project" value="InterPro"/>
</dbReference>
<dbReference type="SUPFAM" id="SSF54695">
    <property type="entry name" value="POZ domain"/>
    <property type="match status" value="1"/>
</dbReference>
<keyword evidence="9" id="KW-0406">Ion transport</keyword>
<dbReference type="Gene3D" id="3.30.710.10">
    <property type="entry name" value="Potassium Channel Kv1.1, Chain A"/>
    <property type="match status" value="1"/>
</dbReference>
<dbReference type="Gene3D" id="1.20.120.350">
    <property type="entry name" value="Voltage-gated potassium channels. Chain C"/>
    <property type="match status" value="1"/>
</dbReference>
<accession>A0A7M5X424</accession>
<evidence type="ECO:0000256" key="9">
    <source>
        <dbReference type="ARBA" id="ARBA00023065"/>
    </source>
</evidence>
<keyword evidence="8 14" id="KW-1133">Transmembrane helix</keyword>
<sequence>EEFQLIFRKISRLEGVIFYNEKMRLAPTPSIIKRARKRRQRRKLTNLQSDERLVLNVGGYRHEIMSSTISTSPDTRLYWTTQKRSQSPDYDATTGEFYFDRNPIWFPYILNYYRLGKIHCPVDVCGAQFEEELQYWGIEERFIDSCCWDRYNKHKEANFKLSSTNEDVVDEVEQQSMLSDIESQFIEHERFQTFIDPLGDTEQWMFVSLFEKIKRKYKSTIWNILEEPNSCKTAKLIAAISLIFIVLSVTTFCLETLPRFRNQDSQQYKIIAIIEAICATWFTIEYVLRLMTCPNKLKFMKNIMNWIDLCAVLPFFISIALPDRVKSIVVLRVVRLIRVIRVLKLSRHSFGLQILGHTLKASCRELCLLVFFLSIGVIIFSSLIYYAEKDVLNTKFTSIPTSFWWSIVTMTTIGYGDVVPQTLGGKVIGTLCALCGVLVVALPVPVVVSNFSLYYSHAQSKLRFTEKNTRANENKDHVSYFNTWFNNPGVTHRSSMVSNASRNSWYMATSHPASPLKPTTPQLCYEHFSPGLSTCTWRSSLPNSPFFGSDMEQFKNRERKLSMPGINERRGSSDTREDGTDRGRKSGNALKIPGSRSNNAELFDFSKDKLQKRLNISSNMYGSQYLTPNSYHSSATATPSSSNSYWENPLSSTSGYSEQLTSSTTVSPNSTTHSSKATPNIIAMQNNAYNHLRRSSVYTEEHFSTPRSNGSYRETWSKKVNTKNLEEVSKRLETYLKSCDPERTSFQLSSIENSSLCARRKARKSKDETSNDLVIPIFTIDGPSDSSRESCSLKDEEMSCTIIPVSPKVVYHKNSPLFSFESTAT</sequence>
<evidence type="ECO:0000256" key="1">
    <source>
        <dbReference type="ARBA" id="ARBA00004141"/>
    </source>
</evidence>
<evidence type="ECO:0000259" key="15">
    <source>
        <dbReference type="SMART" id="SM00225"/>
    </source>
</evidence>
<comment type="subcellular location">
    <subcellularLocation>
        <location evidence="1">Membrane</location>
        <topology evidence="1">Multi-pass membrane protein</topology>
    </subcellularLocation>
</comment>
<dbReference type="InterPro" id="IPR028325">
    <property type="entry name" value="VG_K_chnl"/>
</dbReference>
<keyword evidence="11" id="KW-0407">Ion channel</keyword>
<evidence type="ECO:0000256" key="13">
    <source>
        <dbReference type="SAM" id="MobiDB-lite"/>
    </source>
</evidence>
<evidence type="ECO:0000256" key="12">
    <source>
        <dbReference type="ARBA" id="ARBA00061303"/>
    </source>
</evidence>
<dbReference type="PRINTS" id="PR01491">
    <property type="entry name" value="KVCHANNEL"/>
</dbReference>
<feature type="compositionally biased region" description="Low complexity" evidence="13">
    <location>
        <begin position="661"/>
        <end position="675"/>
    </location>
</feature>
<evidence type="ECO:0000256" key="10">
    <source>
        <dbReference type="ARBA" id="ARBA00023136"/>
    </source>
</evidence>
<dbReference type="EnsemblMetazoa" id="CLYHEMT016641.2">
    <property type="protein sequence ID" value="CLYHEMP016641.2"/>
    <property type="gene ID" value="CLYHEMG016641"/>
</dbReference>
<dbReference type="InterPro" id="IPR003131">
    <property type="entry name" value="T1-type_BTB"/>
</dbReference>
<dbReference type="Proteomes" id="UP000594262">
    <property type="component" value="Unplaced"/>
</dbReference>
<dbReference type="PANTHER" id="PTHR11537:SF252">
    <property type="entry name" value="POTASSIUM VOLTAGE-GATED CHANNEL PROTEIN SHAW"/>
    <property type="match status" value="1"/>
</dbReference>
<keyword evidence="7" id="KW-0630">Potassium</keyword>
<dbReference type="FunFam" id="1.20.120.350:FF:000091">
    <property type="entry name" value="Predicted protein"/>
    <property type="match status" value="1"/>
</dbReference>
<dbReference type="OrthoDB" id="415460at2759"/>
<dbReference type="GO" id="GO:0001508">
    <property type="term" value="P:action potential"/>
    <property type="evidence" value="ECO:0007669"/>
    <property type="project" value="TreeGrafter"/>
</dbReference>
<dbReference type="PRINTS" id="PR00169">
    <property type="entry name" value="KCHANNEL"/>
</dbReference>
<keyword evidence="2" id="KW-0813">Transport</keyword>
<keyword evidence="17" id="KW-1185">Reference proteome</keyword>
<dbReference type="InterPro" id="IPR003974">
    <property type="entry name" value="K_chnl_volt-dep_Kv3"/>
</dbReference>
<feature type="transmembrane region" description="Helical" evidence="14">
    <location>
        <begin position="366"/>
        <end position="387"/>
    </location>
</feature>
<feature type="transmembrane region" description="Helical" evidence="14">
    <location>
        <begin position="303"/>
        <end position="322"/>
    </location>
</feature>
<evidence type="ECO:0000256" key="7">
    <source>
        <dbReference type="ARBA" id="ARBA00022958"/>
    </source>
</evidence>
<evidence type="ECO:0000256" key="4">
    <source>
        <dbReference type="ARBA" id="ARBA00022692"/>
    </source>
</evidence>
<dbReference type="InterPro" id="IPR027359">
    <property type="entry name" value="Volt_channel_dom_sf"/>
</dbReference>
<evidence type="ECO:0000256" key="14">
    <source>
        <dbReference type="SAM" id="Phobius"/>
    </source>
</evidence>
<feature type="region of interest" description="Disordered" evidence="13">
    <location>
        <begin position="557"/>
        <end position="598"/>
    </location>
</feature>
<keyword evidence="3" id="KW-0633">Potassium transport</keyword>
<comment type="similarity">
    <text evidence="12">Belongs to the potassium channel family. C (Shaw) (TC 1.A.1.2) subfamily. Shaw sub-subfamily.</text>
</comment>
<feature type="transmembrane region" description="Helical" evidence="14">
    <location>
        <begin position="270"/>
        <end position="291"/>
    </location>
</feature>
<dbReference type="InterPro" id="IPR000210">
    <property type="entry name" value="BTB/POZ_dom"/>
</dbReference>
<evidence type="ECO:0000256" key="5">
    <source>
        <dbReference type="ARBA" id="ARBA00022826"/>
    </source>
</evidence>
<dbReference type="FunFam" id="3.30.710.10:FF:000020">
    <property type="entry name" value="Potassium voltage-gated channel protein Shaw"/>
    <property type="match status" value="1"/>
</dbReference>
<keyword evidence="10 14" id="KW-0472">Membrane</keyword>
<evidence type="ECO:0000256" key="6">
    <source>
        <dbReference type="ARBA" id="ARBA00022882"/>
    </source>
</evidence>
<protein>
    <recommendedName>
        <fullName evidence="15">BTB domain-containing protein</fullName>
    </recommendedName>
</protein>
<proteinExistence type="inferred from homology"/>
<evidence type="ECO:0000256" key="11">
    <source>
        <dbReference type="ARBA" id="ARBA00023303"/>
    </source>
</evidence>